<dbReference type="AlphaFoldDB" id="A7RMA9"/>
<dbReference type="Pfam" id="PF07743">
    <property type="entry name" value="HSCB_C"/>
    <property type="match status" value="1"/>
</dbReference>
<evidence type="ECO:0000256" key="4">
    <source>
        <dbReference type="ARBA" id="ARBA00010476"/>
    </source>
</evidence>
<evidence type="ECO:0000313" key="16">
    <source>
        <dbReference type="Proteomes" id="UP000001593"/>
    </source>
</evidence>
<comment type="function">
    <text evidence="10">Acts as a co-chaperone in iron-sulfur cluster assembly in the cytoplasm. Also mediates complex formation between components of the cytosolic iron-sulfur biogenesis pathway and the CIA targeting complex composed of CIAO1, DIPK1B/FAM69B and MMS19 by binding directly to the scaffold protein ISCU and to CIAO1. This facilitates iron-sulfur cluster insertion into a number of cytoplasmic and nuclear proteins including POLD1, ELP3, DPYD and PPAT.</text>
</comment>
<dbReference type="OrthoDB" id="448954at2759"/>
<dbReference type="HAMAP" id="MF_00682">
    <property type="entry name" value="HscB"/>
    <property type="match status" value="1"/>
</dbReference>
<comment type="subunit">
    <text evidence="12">Interacts with ISCU and HSPA9 to form an iron-sulfur transfer complex. Interacts with SDHAF1 (via the first LYR motif); the interaction recruits the iron-sulfur transfer complex composed of HSC20, HSPA9 and ISCU and mediates the incorporation of iron-sulfur clusters into SDHB which also interacts with HSC20. Interacts with the cytoplasmic form of ISCU and with CIA complex member CIAO1 (via LYR motif).</text>
</comment>
<evidence type="ECO:0000256" key="9">
    <source>
        <dbReference type="ARBA" id="ARBA00054586"/>
    </source>
</evidence>
<evidence type="ECO:0000256" key="7">
    <source>
        <dbReference type="ARBA" id="ARBA00023128"/>
    </source>
</evidence>
<comment type="similarity">
    <text evidence="4">Belongs to the HscB family.</text>
</comment>
<evidence type="ECO:0000256" key="6">
    <source>
        <dbReference type="ARBA" id="ARBA00022723"/>
    </source>
</evidence>
<evidence type="ECO:0000256" key="13">
    <source>
        <dbReference type="ARBA" id="ARBA00073563"/>
    </source>
</evidence>
<dbReference type="GO" id="GO:0051259">
    <property type="term" value="P:protein complex oligomerization"/>
    <property type="evidence" value="ECO:0007669"/>
    <property type="project" value="InterPro"/>
</dbReference>
<keyword evidence="5" id="KW-0963">Cytoplasm</keyword>
<dbReference type="STRING" id="45351.A7RMA9"/>
<evidence type="ECO:0000256" key="5">
    <source>
        <dbReference type="ARBA" id="ARBA00022490"/>
    </source>
</evidence>
<dbReference type="Gene3D" id="1.10.287.110">
    <property type="entry name" value="DnaJ domain"/>
    <property type="match status" value="1"/>
</dbReference>
<comment type="subunit">
    <text evidence="11">Homodimer. Interacts with ISCU (cytoplasmic form); this interaction stabilizes the (Fe-S) clusters on ISCU. Interacts with the CIA complex member CIAO1 (via LYR motif).</text>
</comment>
<evidence type="ECO:0000256" key="12">
    <source>
        <dbReference type="ARBA" id="ARBA00065697"/>
    </source>
</evidence>
<evidence type="ECO:0000313" key="15">
    <source>
        <dbReference type="EMBL" id="EDO47472.1"/>
    </source>
</evidence>
<accession>A7RMA9</accession>
<dbReference type="SUPFAM" id="SSF47144">
    <property type="entry name" value="HSC20 (HSCB), C-terminal oligomerisation domain"/>
    <property type="match status" value="1"/>
</dbReference>
<keyword evidence="16" id="KW-1185">Reference proteome</keyword>
<dbReference type="GO" id="GO:0046872">
    <property type="term" value="F:metal ion binding"/>
    <property type="evidence" value="ECO:0007669"/>
    <property type="project" value="UniProtKB-KW"/>
</dbReference>
<dbReference type="PhylomeDB" id="A7RMA9"/>
<dbReference type="NCBIfam" id="TIGR00714">
    <property type="entry name" value="hscB"/>
    <property type="match status" value="1"/>
</dbReference>
<proteinExistence type="inferred from homology"/>
<dbReference type="SUPFAM" id="SSF46565">
    <property type="entry name" value="Chaperone J-domain"/>
    <property type="match status" value="1"/>
</dbReference>
<dbReference type="FunFam" id="1.10.287.110:FF:000042">
    <property type="entry name" value="Iron-sulfur cluster co-chaperone protein HscB, mitochondrial"/>
    <property type="match status" value="1"/>
</dbReference>
<evidence type="ECO:0000259" key="14">
    <source>
        <dbReference type="PROSITE" id="PS50076"/>
    </source>
</evidence>
<dbReference type="InterPro" id="IPR004640">
    <property type="entry name" value="HscB"/>
</dbReference>
<evidence type="ECO:0000256" key="2">
    <source>
        <dbReference type="ARBA" id="ARBA00004496"/>
    </source>
</evidence>
<dbReference type="InterPro" id="IPR036386">
    <property type="entry name" value="HscB_C_sf"/>
</dbReference>
<organism evidence="15 16">
    <name type="scientific">Nematostella vectensis</name>
    <name type="common">Starlet sea anemone</name>
    <dbReference type="NCBI Taxonomy" id="45351"/>
    <lineage>
        <taxon>Eukaryota</taxon>
        <taxon>Metazoa</taxon>
        <taxon>Cnidaria</taxon>
        <taxon>Anthozoa</taxon>
        <taxon>Hexacorallia</taxon>
        <taxon>Actiniaria</taxon>
        <taxon>Edwardsiidae</taxon>
        <taxon>Nematostella</taxon>
    </lineage>
</organism>
<evidence type="ECO:0000256" key="11">
    <source>
        <dbReference type="ARBA" id="ARBA00065241"/>
    </source>
</evidence>
<dbReference type="InterPro" id="IPR009073">
    <property type="entry name" value="HscB_oligo_C"/>
</dbReference>
<dbReference type="InterPro" id="IPR036869">
    <property type="entry name" value="J_dom_sf"/>
</dbReference>
<evidence type="ECO:0000256" key="1">
    <source>
        <dbReference type="ARBA" id="ARBA00004173"/>
    </source>
</evidence>
<evidence type="ECO:0000256" key="3">
    <source>
        <dbReference type="ARBA" id="ARBA00005151"/>
    </source>
</evidence>
<dbReference type="CDD" id="cd06257">
    <property type="entry name" value="DnaJ"/>
    <property type="match status" value="1"/>
</dbReference>
<dbReference type="OMA" id="LMFIERF"/>
<keyword evidence="8" id="KW-0143">Chaperone</keyword>
<dbReference type="Gene3D" id="1.20.1280.20">
    <property type="entry name" value="HscB, C-terminal domain"/>
    <property type="match status" value="1"/>
</dbReference>
<dbReference type="Proteomes" id="UP000001593">
    <property type="component" value="Unassembled WGS sequence"/>
</dbReference>
<keyword evidence="6" id="KW-0479">Metal-binding</keyword>
<comment type="function">
    <text evidence="9">Acts as a co-chaperone in iron-sulfur cluster assembly in mitochondria. Required for incorporation of iron-sulfur clusters into SDHB, the iron-sulfur protein subunit of succinate dehydrogenase that is involved in complex II of the mitochondrial electron transport chain. Recruited to SDHB by interaction with SDHAF1 which first binds SDHB and then recruits the iron-sulfur transfer complex formed by HSC20, HSPA9 and ISCU through direct binding to HSC20. Plays an essential role in hematopoiesis.</text>
</comment>
<dbReference type="SMART" id="SM00271">
    <property type="entry name" value="DnaJ"/>
    <property type="match status" value="1"/>
</dbReference>
<keyword evidence="7" id="KW-0496">Mitochondrion</keyword>
<dbReference type="PROSITE" id="PS50076">
    <property type="entry name" value="DNAJ_2"/>
    <property type="match status" value="1"/>
</dbReference>
<dbReference type="KEGG" id="nve:5519749"/>
<dbReference type="FunFam" id="1.20.1280.20:FF:000002">
    <property type="entry name" value="HscB mitochondrial iron-sulfur cluster co-chaperone"/>
    <property type="match status" value="1"/>
</dbReference>
<sequence>MAASFALFCRQCFYQSPRLYTRRITTNRYYYNRSLRSGSVRLLSSVCTKECCCSRPRTCWKCHSNLFGHADFFCPSCDVIQPPEGDANYFEIMDRPEGFRIDTEVLTKDYRDLQMKLHPDRFSLQAEEEQNFSALQSSVVNQAYRTLLKPLSRGLYLLKIHGESIEEGDISSCNAKFLMEIMEINEKIEDASNDKNIQVIEDENNAKIQRCTHDVAEAFEEGNIMAAKEHLCKLKYYTNISNQIKDRKASLLLSGDH</sequence>
<dbReference type="InterPro" id="IPR001623">
    <property type="entry name" value="DnaJ_domain"/>
</dbReference>
<dbReference type="GO" id="GO:0051087">
    <property type="term" value="F:protein-folding chaperone binding"/>
    <property type="evidence" value="ECO:0007669"/>
    <property type="project" value="InterPro"/>
</dbReference>
<reference evidence="15 16" key="1">
    <citation type="journal article" date="2007" name="Science">
        <title>Sea anemone genome reveals ancestral eumetazoan gene repertoire and genomic organization.</title>
        <authorList>
            <person name="Putnam N.H."/>
            <person name="Srivastava M."/>
            <person name="Hellsten U."/>
            <person name="Dirks B."/>
            <person name="Chapman J."/>
            <person name="Salamov A."/>
            <person name="Terry A."/>
            <person name="Shapiro H."/>
            <person name="Lindquist E."/>
            <person name="Kapitonov V.V."/>
            <person name="Jurka J."/>
            <person name="Genikhovich G."/>
            <person name="Grigoriev I.V."/>
            <person name="Lucas S.M."/>
            <person name="Steele R.E."/>
            <person name="Finnerty J.R."/>
            <person name="Technau U."/>
            <person name="Martindale M.Q."/>
            <person name="Rokhsar D.S."/>
        </authorList>
    </citation>
    <scope>NUCLEOTIDE SEQUENCE [LARGE SCALE GENOMIC DNA]</scope>
    <source>
        <strain evidence="16">CH2 X CH6</strain>
    </source>
</reference>
<dbReference type="GO" id="GO:0044571">
    <property type="term" value="P:[2Fe-2S] cluster assembly"/>
    <property type="evidence" value="ECO:0000318"/>
    <property type="project" value="GO_Central"/>
</dbReference>
<gene>
    <name evidence="15" type="ORF">NEMVEDRAFT_v1g199217</name>
</gene>
<comment type="subcellular location">
    <subcellularLocation>
        <location evidence="2">Cytoplasm</location>
    </subcellularLocation>
    <subcellularLocation>
        <location evidence="1">Mitochondrion</location>
    </subcellularLocation>
</comment>
<dbReference type="GO" id="GO:0005739">
    <property type="term" value="C:mitochondrion"/>
    <property type="evidence" value="ECO:0000318"/>
    <property type="project" value="GO_Central"/>
</dbReference>
<comment type="pathway">
    <text evidence="3">Cofactor biosynthesis; iron-sulfur cluster biosynthesis.</text>
</comment>
<evidence type="ECO:0000256" key="10">
    <source>
        <dbReference type="ARBA" id="ARBA00058496"/>
    </source>
</evidence>
<feature type="domain" description="J" evidence="14">
    <location>
        <begin position="88"/>
        <end position="160"/>
    </location>
</feature>
<name>A7RMA9_NEMVE</name>
<dbReference type="PANTHER" id="PTHR14021">
    <property type="entry name" value="IRON-SULFUR CLUSTER CO-CHAPERONE PROTEIN HSCB"/>
    <property type="match status" value="1"/>
</dbReference>
<dbReference type="InParanoid" id="A7RMA9"/>
<dbReference type="GO" id="GO:0001671">
    <property type="term" value="F:ATPase activator activity"/>
    <property type="evidence" value="ECO:0007669"/>
    <property type="project" value="InterPro"/>
</dbReference>
<dbReference type="HOGENOM" id="CLU_068529_0_2_1"/>
<protein>
    <recommendedName>
        <fullName evidence="13">Iron-sulfur cluster co-chaperone protein HscB</fullName>
    </recommendedName>
</protein>
<dbReference type="eggNOG" id="KOG3192">
    <property type="taxonomic scope" value="Eukaryota"/>
</dbReference>
<evidence type="ECO:0000256" key="8">
    <source>
        <dbReference type="ARBA" id="ARBA00023186"/>
    </source>
</evidence>
<dbReference type="PANTHER" id="PTHR14021:SF15">
    <property type="entry name" value="IRON-SULFUR CLUSTER CO-CHAPERONE PROTEIN HSCB"/>
    <property type="match status" value="1"/>
</dbReference>
<dbReference type="EMBL" id="DS469519">
    <property type="protein sequence ID" value="EDO47472.1"/>
    <property type="molecule type" value="Genomic_DNA"/>
</dbReference>